<gene>
    <name evidence="1" type="ORF">ABC969_09965</name>
</gene>
<dbReference type="Pfam" id="PF07751">
    <property type="entry name" value="Abi_2"/>
    <property type="match status" value="1"/>
</dbReference>
<comment type="caution">
    <text evidence="1">The sequence shown here is derived from an EMBL/GenBank/DDBJ whole genome shotgun (WGS) entry which is preliminary data.</text>
</comment>
<dbReference type="Proteomes" id="UP001404104">
    <property type="component" value="Unassembled WGS sequence"/>
</dbReference>
<accession>A0ABU9XTL2</accession>
<reference evidence="1 2" key="1">
    <citation type="submission" date="2024-05" db="EMBL/GenBank/DDBJ databases">
        <authorList>
            <person name="Liu Q."/>
            <person name="Xin Y.-H."/>
        </authorList>
    </citation>
    <scope>NUCLEOTIDE SEQUENCE [LARGE SCALE GENOMIC DNA]</scope>
    <source>
        <strain evidence="1 2">CGMCC 1.15349</strain>
    </source>
</reference>
<organism evidence="1 2">
    <name type="scientific">Sphingomonas qilianensis</name>
    <dbReference type="NCBI Taxonomy" id="1736690"/>
    <lineage>
        <taxon>Bacteria</taxon>
        <taxon>Pseudomonadati</taxon>
        <taxon>Pseudomonadota</taxon>
        <taxon>Alphaproteobacteria</taxon>
        <taxon>Sphingomonadales</taxon>
        <taxon>Sphingomonadaceae</taxon>
        <taxon>Sphingomonas</taxon>
    </lineage>
</organism>
<evidence type="ECO:0000313" key="1">
    <source>
        <dbReference type="EMBL" id="MEN2786743.1"/>
    </source>
</evidence>
<dbReference type="RefSeq" id="WP_345864537.1">
    <property type="nucleotide sequence ID" value="NZ_JBDIMF010000003.1"/>
</dbReference>
<evidence type="ECO:0000313" key="2">
    <source>
        <dbReference type="Proteomes" id="UP001404104"/>
    </source>
</evidence>
<dbReference type="InterPro" id="IPR011664">
    <property type="entry name" value="Abi_system_AbiD/AbiF-like"/>
</dbReference>
<keyword evidence="2" id="KW-1185">Reference proteome</keyword>
<proteinExistence type="predicted"/>
<protein>
    <submittedName>
        <fullName evidence="1">Abi family protein</fullName>
    </submittedName>
</protein>
<sequence length="281" mass="31779">MTVADDARATHWLTHVSYYRLSGYWHIWKDRSVADVTRFRAGTDFDRACSLYEFDRELRAVVGRAVEHVEVALRGSWAYALAHRGGPHGYLDAALYSDRGTFHGLLGKVATDTGRSAETYIRRYRDQYDAPALPAVWMVAEMMSFGRLSRWYSLVAAPDLRTAIAAPLGLREELFVSIVKHLVDVRNICAHHGRLWNRGFRSPPRLPHRPRDLGASLDTARVGHAAGTLYNSLVLLIYLVRQIAPSSPWRDDLVAALGTRLPDERAAMGFPTDWQARPLWL</sequence>
<dbReference type="EMBL" id="JBDIMF010000003">
    <property type="protein sequence ID" value="MEN2786743.1"/>
    <property type="molecule type" value="Genomic_DNA"/>
</dbReference>
<name>A0ABU9XTL2_9SPHN</name>